<protein>
    <recommendedName>
        <fullName evidence="8">Phosphoribosylaminoimidazole-succinocarboxamide synthase</fullName>
        <ecNumber evidence="8">6.3.2.6</ecNumber>
    </recommendedName>
    <alternativeName>
        <fullName evidence="8">SAICAR synthetase</fullName>
    </alternativeName>
</protein>
<sequence length="330" mass="38161">MNNHPPRKPITRIISEAYIPELPNYYPGKVRENYFLNDGTRITIATDRLSAFDRNITCIPHKGELLNKITQYWFQHTSDICENHALDYPDPNVLVGKQLQMFPIELIVRGYLAGNTKTSLLTFYKKGQRTIYGHSLPDNMHDNQKLPHTIITPTTKSSGPNFEHDKPISPHEIIQKGILTQNQWETISSYALALFERGCKLASERDLILVDSKYEFGLDKKNNIVLADEIHTPDSSRYWKAETYEKSLKEGISPEGLDKDLIRNWILTHCNPYKDNIPNIPENILLHISQTYMTAYERITGLKFIGENSDFSPLHRIRNNLEQYINRCCT</sequence>
<evidence type="ECO:0000313" key="11">
    <source>
        <dbReference type="Proteomes" id="UP000033731"/>
    </source>
</evidence>
<evidence type="ECO:0000256" key="2">
    <source>
        <dbReference type="ARBA" id="ARBA00010190"/>
    </source>
</evidence>
<dbReference type="InterPro" id="IPR018236">
    <property type="entry name" value="SAICAR_synthetase_CS"/>
</dbReference>
<evidence type="ECO:0000259" key="9">
    <source>
        <dbReference type="Pfam" id="PF01259"/>
    </source>
</evidence>
<keyword evidence="11" id="KW-1185">Reference proteome</keyword>
<name>A0A095A180_9HYPH</name>
<dbReference type="RefSeq" id="WP_034441457.1">
    <property type="nucleotide sequence ID" value="NZ_JMTK01000001.1"/>
</dbReference>
<dbReference type="HAMAP" id="MF_00137">
    <property type="entry name" value="SAICAR_synth"/>
    <property type="match status" value="1"/>
</dbReference>
<dbReference type="PATRIC" id="fig|556287.8.peg.52"/>
<dbReference type="GO" id="GO:0005737">
    <property type="term" value="C:cytoplasm"/>
    <property type="evidence" value="ECO:0007669"/>
    <property type="project" value="TreeGrafter"/>
</dbReference>
<dbReference type="EMBL" id="JMTK01000001">
    <property type="protein sequence ID" value="KJZ82451.1"/>
    <property type="molecule type" value="Genomic_DNA"/>
</dbReference>
<gene>
    <name evidence="8" type="primary">purC</name>
    <name evidence="10" type="ORF">DJ66_0052</name>
</gene>
<dbReference type="Gene3D" id="3.30.200.20">
    <property type="entry name" value="Phosphorylase Kinase, domain 1"/>
    <property type="match status" value="1"/>
</dbReference>
<dbReference type="GO" id="GO:0006189">
    <property type="term" value="P:'de novo' IMP biosynthetic process"/>
    <property type="evidence" value="ECO:0007669"/>
    <property type="project" value="UniProtKB-UniRule"/>
</dbReference>
<comment type="catalytic activity">
    <reaction evidence="7 8">
        <text>5-amino-1-(5-phospho-D-ribosyl)imidazole-4-carboxylate + L-aspartate + ATP = (2S)-2-[5-amino-1-(5-phospho-beta-D-ribosyl)imidazole-4-carboxamido]succinate + ADP + phosphate + 2 H(+)</text>
        <dbReference type="Rhea" id="RHEA:22628"/>
        <dbReference type="ChEBI" id="CHEBI:15378"/>
        <dbReference type="ChEBI" id="CHEBI:29991"/>
        <dbReference type="ChEBI" id="CHEBI:30616"/>
        <dbReference type="ChEBI" id="CHEBI:43474"/>
        <dbReference type="ChEBI" id="CHEBI:58443"/>
        <dbReference type="ChEBI" id="CHEBI:77657"/>
        <dbReference type="ChEBI" id="CHEBI:456216"/>
        <dbReference type="EC" id="6.3.2.6"/>
    </reaction>
</comment>
<dbReference type="PANTHER" id="PTHR43700:SF1">
    <property type="entry name" value="PHOSPHORIBOSYLAMINOIMIDAZOLE-SUCCINOCARBOXAMIDE SYNTHASE"/>
    <property type="match status" value="1"/>
</dbReference>
<comment type="similarity">
    <text evidence="2 8">Belongs to the SAICAR synthetase family.</text>
</comment>
<feature type="domain" description="SAICAR synthetase/ADE2 N-terminal" evidence="9">
    <location>
        <begin position="25"/>
        <end position="278"/>
    </location>
</feature>
<keyword evidence="4 8" id="KW-0547">Nucleotide-binding</keyword>
<dbReference type="NCBIfam" id="NF009251">
    <property type="entry name" value="PRK12607.1"/>
    <property type="match status" value="1"/>
</dbReference>
<comment type="pathway">
    <text evidence="1 8">Purine metabolism; IMP biosynthesis via de novo pathway; 5-amino-1-(5-phospho-D-ribosyl)imidazole-4-carboxamide from 5-amino-1-(5-phospho-D-ribosyl)imidazole-4-carboxylate: step 1/2.</text>
</comment>
<dbReference type="CDD" id="cd01414">
    <property type="entry name" value="SAICAR_synt_Sc"/>
    <property type="match status" value="1"/>
</dbReference>
<evidence type="ECO:0000256" key="6">
    <source>
        <dbReference type="ARBA" id="ARBA00022840"/>
    </source>
</evidence>
<evidence type="ECO:0000256" key="8">
    <source>
        <dbReference type="HAMAP-Rule" id="MF_00137"/>
    </source>
</evidence>
<dbReference type="Gene3D" id="3.30.470.20">
    <property type="entry name" value="ATP-grasp fold, B domain"/>
    <property type="match status" value="1"/>
</dbReference>
<keyword evidence="5 8" id="KW-0658">Purine biosynthesis</keyword>
<dbReference type="SUPFAM" id="SSF56104">
    <property type="entry name" value="SAICAR synthase-like"/>
    <property type="match status" value="1"/>
</dbReference>
<dbReference type="Proteomes" id="UP000033731">
    <property type="component" value="Unassembled WGS sequence"/>
</dbReference>
<dbReference type="Pfam" id="PF01259">
    <property type="entry name" value="SAICAR_synt"/>
    <property type="match status" value="1"/>
</dbReference>
<comment type="caution">
    <text evidence="10">The sequence shown here is derived from an EMBL/GenBank/DDBJ whole genome shotgun (WGS) entry which is preliminary data.</text>
</comment>
<evidence type="ECO:0000256" key="3">
    <source>
        <dbReference type="ARBA" id="ARBA00022598"/>
    </source>
</evidence>
<evidence type="ECO:0000256" key="5">
    <source>
        <dbReference type="ARBA" id="ARBA00022755"/>
    </source>
</evidence>
<evidence type="ECO:0000256" key="1">
    <source>
        <dbReference type="ARBA" id="ARBA00004672"/>
    </source>
</evidence>
<accession>A0A095A180</accession>
<dbReference type="UniPathway" id="UPA00074">
    <property type="reaction ID" value="UER00131"/>
</dbReference>
<dbReference type="PROSITE" id="PS01058">
    <property type="entry name" value="SAICAR_SYNTHETASE_2"/>
    <property type="match status" value="1"/>
</dbReference>
<evidence type="ECO:0000256" key="7">
    <source>
        <dbReference type="ARBA" id="ARBA00048475"/>
    </source>
</evidence>
<evidence type="ECO:0000313" key="10">
    <source>
        <dbReference type="EMBL" id="KJZ82451.1"/>
    </source>
</evidence>
<organism evidence="10 11">
    <name type="scientific">Candidatus Liberibacter solanacearum</name>
    <dbReference type="NCBI Taxonomy" id="556287"/>
    <lineage>
        <taxon>Bacteria</taxon>
        <taxon>Pseudomonadati</taxon>
        <taxon>Pseudomonadota</taxon>
        <taxon>Alphaproteobacteria</taxon>
        <taxon>Hyphomicrobiales</taxon>
        <taxon>Rhizobiaceae</taxon>
        <taxon>Liberibacter</taxon>
    </lineage>
</organism>
<keyword evidence="3 8" id="KW-0436">Ligase</keyword>
<proteinExistence type="inferred from homology"/>
<dbReference type="GO" id="GO:0005524">
    <property type="term" value="F:ATP binding"/>
    <property type="evidence" value="ECO:0007669"/>
    <property type="project" value="UniProtKB-KW"/>
</dbReference>
<reference evidence="10 11" key="1">
    <citation type="journal article" date="2015" name="Phytopathology">
        <title>Genomes of Candidatus Liberibacter solanacearum haplotype A from New Zealand and the USA suggest significant genome plasticity in the species.</title>
        <authorList>
            <person name="Thompson S.M."/>
            <person name="Johnson C.P."/>
            <person name="Lu A.Y."/>
            <person name="Frampton R.A."/>
            <person name="Sullivan K.L."/>
            <person name="Fiers M.W."/>
            <person name="Crowhurst R.N."/>
            <person name="Pitman A.R."/>
            <person name="Scott I."/>
            <person name="Gudmestad N.C."/>
            <person name="Smith G.R."/>
        </authorList>
    </citation>
    <scope>NUCLEOTIDE SEQUENCE [LARGE SCALE GENOMIC DNA]</scope>
    <source>
        <strain evidence="10 11">LsoNZ1</strain>
    </source>
</reference>
<dbReference type="EC" id="6.3.2.6" evidence="8"/>
<dbReference type="PANTHER" id="PTHR43700">
    <property type="entry name" value="PHOSPHORIBOSYLAMINOIMIDAZOLE-SUCCINOCARBOXAMIDE SYNTHASE"/>
    <property type="match status" value="1"/>
</dbReference>
<dbReference type="AlphaFoldDB" id="A0A095A180"/>
<dbReference type="GO" id="GO:0004639">
    <property type="term" value="F:phosphoribosylaminoimidazolesuccinocarboxamide synthase activity"/>
    <property type="evidence" value="ECO:0007669"/>
    <property type="project" value="UniProtKB-UniRule"/>
</dbReference>
<keyword evidence="6 8" id="KW-0067">ATP-binding</keyword>
<dbReference type="InterPro" id="IPR028923">
    <property type="entry name" value="SAICAR_synt/ADE2_N"/>
</dbReference>
<evidence type="ECO:0000256" key="4">
    <source>
        <dbReference type="ARBA" id="ARBA00022741"/>
    </source>
</evidence>